<evidence type="ECO:0000256" key="12">
    <source>
        <dbReference type="RuleBase" id="RU000489"/>
    </source>
</evidence>
<dbReference type="Gene3D" id="3.10.50.10">
    <property type="match status" value="1"/>
</dbReference>
<dbReference type="CDD" id="cd06548">
    <property type="entry name" value="GH18_chitinase"/>
    <property type="match status" value="1"/>
</dbReference>
<dbReference type="PROSITE" id="PS01095">
    <property type="entry name" value="GH18_1"/>
    <property type="match status" value="1"/>
</dbReference>
<protein>
    <recommendedName>
        <fullName evidence="4">chitinase</fullName>
        <ecNumber evidence="4">3.2.1.14</ecNumber>
    </recommendedName>
</protein>
<evidence type="ECO:0000256" key="9">
    <source>
        <dbReference type="ARBA" id="ARBA00023277"/>
    </source>
</evidence>
<evidence type="ECO:0000259" key="14">
    <source>
        <dbReference type="PROSITE" id="PS51910"/>
    </source>
</evidence>
<dbReference type="PANTHER" id="PTHR11177:SF317">
    <property type="entry name" value="CHITINASE 12-RELATED"/>
    <property type="match status" value="1"/>
</dbReference>
<feature type="domain" description="GH18" evidence="14">
    <location>
        <begin position="39"/>
        <end position="406"/>
    </location>
</feature>
<evidence type="ECO:0000256" key="3">
    <source>
        <dbReference type="ARBA" id="ARBA00008682"/>
    </source>
</evidence>
<evidence type="ECO:0000256" key="10">
    <source>
        <dbReference type="ARBA" id="ARBA00023295"/>
    </source>
</evidence>
<keyword evidence="11" id="KW-0624">Polysaccharide degradation</keyword>
<evidence type="ECO:0000256" key="11">
    <source>
        <dbReference type="ARBA" id="ARBA00023326"/>
    </source>
</evidence>
<dbReference type="GO" id="GO:0006032">
    <property type="term" value="P:chitin catabolic process"/>
    <property type="evidence" value="ECO:0007669"/>
    <property type="project" value="UniProtKB-KW"/>
</dbReference>
<dbReference type="InterPro" id="IPR029070">
    <property type="entry name" value="Chitinase_insertion_sf"/>
</dbReference>
<dbReference type="InterPro" id="IPR050314">
    <property type="entry name" value="Glycosyl_Hydrlase_18"/>
</dbReference>
<dbReference type="FunFam" id="3.20.20.80:FF:000075">
    <property type="entry name" value="Sporulation-specific chitinase"/>
    <property type="match status" value="1"/>
</dbReference>
<dbReference type="SUPFAM" id="SSF54556">
    <property type="entry name" value="Chitinase insertion domain"/>
    <property type="match status" value="1"/>
</dbReference>
<feature type="chain" id="PRO_5003383672" description="chitinase" evidence="13">
    <location>
        <begin position="26"/>
        <end position="482"/>
    </location>
</feature>
<dbReference type="GO" id="GO:0000272">
    <property type="term" value="P:polysaccharide catabolic process"/>
    <property type="evidence" value="ECO:0007669"/>
    <property type="project" value="UniProtKB-KW"/>
</dbReference>
<dbReference type="GO" id="GO:0008843">
    <property type="term" value="F:endochitinase activity"/>
    <property type="evidence" value="ECO:0007669"/>
    <property type="project" value="UniProtKB-EC"/>
</dbReference>
<evidence type="ECO:0000256" key="8">
    <source>
        <dbReference type="ARBA" id="ARBA00023024"/>
    </source>
</evidence>
<dbReference type="Pfam" id="PF00704">
    <property type="entry name" value="Glyco_hydro_18"/>
    <property type="match status" value="1"/>
</dbReference>
<comment type="subcellular location">
    <subcellularLocation>
        <location evidence="2">Secreted</location>
    </subcellularLocation>
</comment>
<dbReference type="GO" id="GO:0005576">
    <property type="term" value="C:extracellular region"/>
    <property type="evidence" value="ECO:0007669"/>
    <property type="project" value="UniProtKB-SubCell"/>
</dbReference>
<sequence>MWTMPIAWLNFLLLSVFQQFLTAHGEPLMVTRSAEANGYVNTVYFTNWLPRGVSGRNYEPKDLPVSSITHLLYAFVGARPDGTVYSIDPEADIQKNLGGDSGTMPNSNAYGCVKEIFHLKKQNPHFKVLLSIGGWTLSSTFPAVASTSVTRKKFASSAVELMKDWGFDGIDVDWEYPAGEDEASNFLLLLQAIREELDFYASKHARNHHFELSIAAPAGPDHYRILHLSDIGNVVDHINLMAYDYAGSFSATTGHTANLYTNDAVPGSTPFSSDTAIKAYLAAGVPSRKLVLGIPLYGRSFENTDGLGQNFTASEEGSWEKGTWGYKELPRSPSAKMFCDQKAEACYSYDPNTKELISFDIPAIVEKKVAYIKELGLAGSMFWEASGDRSGICSLIGTSHSALGSLDSTKNWLDYPASRKAAHDLNAYSTGMIGWHNVLLIRIGVSSTVQSGPSDLDEEILGIKAHQVHFSCNAQLLSKEAY</sequence>
<feature type="signal peptide" evidence="13">
    <location>
        <begin position="1"/>
        <end position="25"/>
    </location>
</feature>
<dbReference type="EMBL" id="AFQF01003830">
    <property type="protein sequence ID" value="EGU74130.1"/>
    <property type="molecule type" value="Genomic_DNA"/>
</dbReference>
<evidence type="ECO:0000256" key="7">
    <source>
        <dbReference type="ARBA" id="ARBA00022801"/>
    </source>
</evidence>
<accession>F9G9M7</accession>
<dbReference type="STRING" id="660025.F9G9M7"/>
<dbReference type="InterPro" id="IPR011583">
    <property type="entry name" value="Chitinase_II/V-like_cat"/>
</dbReference>
<evidence type="ECO:0000313" key="15">
    <source>
        <dbReference type="EMBL" id="EGU74130.1"/>
    </source>
</evidence>
<dbReference type="Gene3D" id="3.20.20.80">
    <property type="entry name" value="Glycosidases"/>
    <property type="match status" value="1"/>
</dbReference>
<evidence type="ECO:0000256" key="6">
    <source>
        <dbReference type="ARBA" id="ARBA00022729"/>
    </source>
</evidence>
<dbReference type="PANTHER" id="PTHR11177">
    <property type="entry name" value="CHITINASE"/>
    <property type="match status" value="1"/>
</dbReference>
<dbReference type="SMART" id="SM00636">
    <property type="entry name" value="Glyco_18"/>
    <property type="match status" value="1"/>
</dbReference>
<evidence type="ECO:0000256" key="13">
    <source>
        <dbReference type="SAM" id="SignalP"/>
    </source>
</evidence>
<dbReference type="InterPro" id="IPR017853">
    <property type="entry name" value="GH"/>
</dbReference>
<keyword evidence="7 12" id="KW-0378">Hydrolase</keyword>
<dbReference type="GO" id="GO:0008061">
    <property type="term" value="F:chitin binding"/>
    <property type="evidence" value="ECO:0007669"/>
    <property type="project" value="InterPro"/>
</dbReference>
<keyword evidence="5" id="KW-0964">Secreted</keyword>
<evidence type="ECO:0000256" key="5">
    <source>
        <dbReference type="ARBA" id="ARBA00022525"/>
    </source>
</evidence>
<name>F9G9M7_FUSOF</name>
<comment type="catalytic activity">
    <reaction evidence="1">
        <text>Random endo-hydrolysis of N-acetyl-beta-D-glucosaminide (1-&gt;4)-beta-linkages in chitin and chitodextrins.</text>
        <dbReference type="EC" id="3.2.1.14"/>
    </reaction>
</comment>
<evidence type="ECO:0000256" key="4">
    <source>
        <dbReference type="ARBA" id="ARBA00012729"/>
    </source>
</evidence>
<evidence type="ECO:0000256" key="2">
    <source>
        <dbReference type="ARBA" id="ARBA00004613"/>
    </source>
</evidence>
<keyword evidence="6 13" id="KW-0732">Signal</keyword>
<gene>
    <name evidence="15" type="ORF">FOXB_15359</name>
</gene>
<dbReference type="InterPro" id="IPR001579">
    <property type="entry name" value="Glyco_hydro_18_chit_AS"/>
</dbReference>
<dbReference type="SUPFAM" id="SSF51445">
    <property type="entry name" value="(Trans)glycosidases"/>
    <property type="match status" value="1"/>
</dbReference>
<dbReference type="AlphaFoldDB" id="F9G9M7"/>
<dbReference type="EC" id="3.2.1.14" evidence="4"/>
<reference evidence="15" key="1">
    <citation type="journal article" date="2012" name="Mol. Plant Microbe Interact.">
        <title>A highly conserved effector in Fusarium oxysporum is required for full virulence on Arabidopsis.</title>
        <authorList>
            <person name="Thatcher L.F."/>
            <person name="Gardiner D.M."/>
            <person name="Kazan K."/>
            <person name="Manners J."/>
        </authorList>
    </citation>
    <scope>NUCLEOTIDE SEQUENCE [LARGE SCALE GENOMIC DNA]</scope>
    <source>
        <strain evidence="15">Fo5176</strain>
    </source>
</reference>
<evidence type="ECO:0000256" key="1">
    <source>
        <dbReference type="ARBA" id="ARBA00000822"/>
    </source>
</evidence>
<dbReference type="InterPro" id="IPR001223">
    <property type="entry name" value="Glyco_hydro18_cat"/>
</dbReference>
<keyword evidence="8" id="KW-0146">Chitin degradation</keyword>
<proteinExistence type="inferred from homology"/>
<dbReference type="PROSITE" id="PS51910">
    <property type="entry name" value="GH18_2"/>
    <property type="match status" value="1"/>
</dbReference>
<dbReference type="OrthoDB" id="76388at2759"/>
<comment type="similarity">
    <text evidence="3">Belongs to the glycosyl hydrolase 18 family. Chitinase class V subfamily.</text>
</comment>
<keyword evidence="9" id="KW-0119">Carbohydrate metabolism</keyword>
<keyword evidence="10 12" id="KW-0326">Glycosidase</keyword>
<organism evidence="15">
    <name type="scientific">Fusarium oxysporum (strain Fo5176)</name>
    <name type="common">Fusarium vascular wilt</name>
    <dbReference type="NCBI Taxonomy" id="660025"/>
    <lineage>
        <taxon>Eukaryota</taxon>
        <taxon>Fungi</taxon>
        <taxon>Dikarya</taxon>
        <taxon>Ascomycota</taxon>
        <taxon>Pezizomycotina</taxon>
        <taxon>Sordariomycetes</taxon>
        <taxon>Hypocreomycetidae</taxon>
        <taxon>Hypocreales</taxon>
        <taxon>Nectriaceae</taxon>
        <taxon>Fusarium</taxon>
        <taxon>Fusarium oxysporum species complex</taxon>
    </lineage>
</organism>
<comment type="caution">
    <text evidence="15">The sequence shown here is derived from an EMBL/GenBank/DDBJ whole genome shotgun (WGS) entry which is preliminary data.</text>
</comment>